<dbReference type="InterPro" id="IPR020471">
    <property type="entry name" value="AKR"/>
</dbReference>
<proteinExistence type="inferred from homology"/>
<dbReference type="Proteomes" id="UP001642484">
    <property type="component" value="Unassembled WGS sequence"/>
</dbReference>
<evidence type="ECO:0000256" key="1">
    <source>
        <dbReference type="ARBA" id="ARBA00007905"/>
    </source>
</evidence>
<comment type="similarity">
    <text evidence="1">Belongs to the aldo/keto reductase family.</text>
</comment>
<dbReference type="EMBL" id="CAXAMN010009640">
    <property type="protein sequence ID" value="CAK9029371.1"/>
    <property type="molecule type" value="Genomic_DNA"/>
</dbReference>
<dbReference type="PANTHER" id="PTHR43827">
    <property type="entry name" value="2,5-DIKETO-D-GLUCONIC ACID REDUCTASE"/>
    <property type="match status" value="1"/>
</dbReference>
<keyword evidence="3" id="KW-0560">Oxidoreductase</keyword>
<evidence type="ECO:0000256" key="3">
    <source>
        <dbReference type="ARBA" id="ARBA00023002"/>
    </source>
</evidence>
<evidence type="ECO:0000313" key="7">
    <source>
        <dbReference type="Proteomes" id="UP001642484"/>
    </source>
</evidence>
<comment type="caution">
    <text evidence="6">The sequence shown here is derived from an EMBL/GenBank/DDBJ whole genome shotgun (WGS) entry which is preliminary data.</text>
</comment>
<dbReference type="SUPFAM" id="SSF51430">
    <property type="entry name" value="NAD(P)-linked oxidoreductase"/>
    <property type="match status" value="1"/>
</dbReference>
<evidence type="ECO:0000256" key="2">
    <source>
        <dbReference type="ARBA" id="ARBA00022857"/>
    </source>
</evidence>
<feature type="region of interest" description="Disordered" evidence="4">
    <location>
        <begin position="41"/>
        <end position="84"/>
    </location>
</feature>
<feature type="compositionally biased region" description="Acidic residues" evidence="4">
    <location>
        <begin position="47"/>
        <end position="63"/>
    </location>
</feature>
<dbReference type="Gene3D" id="3.50.50.60">
    <property type="entry name" value="FAD/NAD(P)-binding domain"/>
    <property type="match status" value="1"/>
</dbReference>
<protein>
    <recommendedName>
        <fullName evidence="5">NADP-dependent oxidoreductase domain-containing protein</fullName>
    </recommendedName>
</protein>
<organism evidence="6 7">
    <name type="scientific">Durusdinium trenchii</name>
    <dbReference type="NCBI Taxonomy" id="1381693"/>
    <lineage>
        <taxon>Eukaryota</taxon>
        <taxon>Sar</taxon>
        <taxon>Alveolata</taxon>
        <taxon>Dinophyceae</taxon>
        <taxon>Suessiales</taxon>
        <taxon>Symbiodiniaceae</taxon>
        <taxon>Durusdinium</taxon>
    </lineage>
</organism>
<dbReference type="InterPro" id="IPR023210">
    <property type="entry name" value="NADP_OxRdtase_dom"/>
</dbReference>
<gene>
    <name evidence="6" type="ORF">CCMP2556_LOCUS17467</name>
</gene>
<sequence length="149" mass="15910">VRGLRRLFVADAAALPGPPGGHTAAAALLVAQRAVRTARRLAARDDAADEGDGEKDEEDDSAEAMETPHMPLPDGWSMPTVALGTGTMPKERVADAVATFVALGGRHIDTAAMYENYLEIRQGLDRAAETERRRTDVFITSKVMPLGAQ</sequence>
<dbReference type="Pfam" id="PF00248">
    <property type="entry name" value="Aldo_ket_red"/>
    <property type="match status" value="1"/>
</dbReference>
<evidence type="ECO:0000259" key="5">
    <source>
        <dbReference type="Pfam" id="PF00248"/>
    </source>
</evidence>
<accession>A0ABP0KR55</accession>
<feature type="non-terminal residue" evidence="6">
    <location>
        <position position="1"/>
    </location>
</feature>
<feature type="domain" description="NADP-dependent oxidoreductase" evidence="5">
    <location>
        <begin position="82"/>
        <end position="143"/>
    </location>
</feature>
<name>A0ABP0KR55_9DINO</name>
<feature type="non-terminal residue" evidence="6">
    <location>
        <position position="149"/>
    </location>
</feature>
<keyword evidence="2" id="KW-0521">NADP</keyword>
<dbReference type="InterPro" id="IPR036812">
    <property type="entry name" value="NAD(P)_OxRdtase_dom_sf"/>
</dbReference>
<dbReference type="PANTHER" id="PTHR43827:SF3">
    <property type="entry name" value="NADP-DEPENDENT OXIDOREDUCTASE DOMAIN-CONTAINING PROTEIN"/>
    <property type="match status" value="1"/>
</dbReference>
<dbReference type="InterPro" id="IPR036188">
    <property type="entry name" value="FAD/NAD-bd_sf"/>
</dbReference>
<evidence type="ECO:0000256" key="4">
    <source>
        <dbReference type="SAM" id="MobiDB-lite"/>
    </source>
</evidence>
<reference evidence="6 7" key="1">
    <citation type="submission" date="2024-02" db="EMBL/GenBank/DDBJ databases">
        <authorList>
            <person name="Chen Y."/>
            <person name="Shah S."/>
            <person name="Dougan E. K."/>
            <person name="Thang M."/>
            <person name="Chan C."/>
        </authorList>
    </citation>
    <scope>NUCLEOTIDE SEQUENCE [LARGE SCALE GENOMIC DNA]</scope>
</reference>
<keyword evidence="7" id="KW-1185">Reference proteome</keyword>
<evidence type="ECO:0000313" key="6">
    <source>
        <dbReference type="EMBL" id="CAK9029371.1"/>
    </source>
</evidence>
<dbReference type="Gene3D" id="3.20.20.100">
    <property type="entry name" value="NADP-dependent oxidoreductase domain"/>
    <property type="match status" value="1"/>
</dbReference>